<accession>A0A448ZT40</accession>
<dbReference type="EMBL" id="CAACVS010000689">
    <property type="protein sequence ID" value="VEU45154.1"/>
    <property type="molecule type" value="Genomic_DNA"/>
</dbReference>
<keyword evidence="4" id="KW-1185">Reference proteome</keyword>
<feature type="region of interest" description="Disordered" evidence="1">
    <location>
        <begin position="9"/>
        <end position="45"/>
    </location>
</feature>
<feature type="transmembrane region" description="Helical" evidence="2">
    <location>
        <begin position="207"/>
        <end position="227"/>
    </location>
</feature>
<feature type="transmembrane region" description="Helical" evidence="2">
    <location>
        <begin position="55"/>
        <end position="76"/>
    </location>
</feature>
<protein>
    <submittedName>
        <fullName evidence="3">Uncharacterized protein</fullName>
    </submittedName>
</protein>
<evidence type="ECO:0000313" key="4">
    <source>
        <dbReference type="Proteomes" id="UP000291116"/>
    </source>
</evidence>
<dbReference type="AlphaFoldDB" id="A0A448ZT40"/>
<feature type="transmembrane region" description="Helical" evidence="2">
    <location>
        <begin position="241"/>
        <end position="262"/>
    </location>
</feature>
<feature type="compositionally biased region" description="Basic and acidic residues" evidence="1">
    <location>
        <begin position="11"/>
        <end position="23"/>
    </location>
</feature>
<name>A0A448ZT40_9STRA</name>
<evidence type="ECO:0000256" key="1">
    <source>
        <dbReference type="SAM" id="MobiDB-lite"/>
    </source>
</evidence>
<feature type="transmembrane region" description="Helical" evidence="2">
    <location>
        <begin position="82"/>
        <end position="106"/>
    </location>
</feature>
<dbReference type="OrthoDB" id="532514at2759"/>
<keyword evidence="2" id="KW-0472">Membrane</keyword>
<feature type="transmembrane region" description="Helical" evidence="2">
    <location>
        <begin position="145"/>
        <end position="162"/>
    </location>
</feature>
<sequence>MMDDNVYATNHMDHMDDHDHDHDPEIDEDPLADPPEAELHEGGRRNSWRSRISEVQFPLVVVAAASVVLLIAVWSWEPELMAQGYVFSVPSLSLAIALLSLLLTVYREDLYAIYGQHLAHVLFLWNFTGACFLTFVSPFTTTGNGYFAAWGCMATSAMAMGLTADAVRSRIKGLGSLMGLCASAIIVLIALFDFLGTDVPAYLKGETLYAVVVSCFTIILCIGLMYFQKRHEGSQADSTEVLARFFFLSLFALLWFALAFLVTFRGPFVTTGNGYFASWCGAVCACSAAFNAKKEAATARAQFLHAYDATGLSATIT</sequence>
<dbReference type="Proteomes" id="UP000291116">
    <property type="component" value="Unassembled WGS sequence"/>
</dbReference>
<evidence type="ECO:0000256" key="2">
    <source>
        <dbReference type="SAM" id="Phobius"/>
    </source>
</evidence>
<keyword evidence="2" id="KW-0812">Transmembrane</keyword>
<keyword evidence="2" id="KW-1133">Transmembrane helix</keyword>
<feature type="transmembrane region" description="Helical" evidence="2">
    <location>
        <begin position="274"/>
        <end position="292"/>
    </location>
</feature>
<feature type="transmembrane region" description="Helical" evidence="2">
    <location>
        <begin position="118"/>
        <end position="139"/>
    </location>
</feature>
<gene>
    <name evidence="3" type="ORF">PSNMU_V1.4_AUG-EV-PASAV3_0123060</name>
</gene>
<reference evidence="3 4" key="1">
    <citation type="submission" date="2019-01" db="EMBL/GenBank/DDBJ databases">
        <authorList>
            <person name="Ferrante I. M."/>
        </authorList>
    </citation>
    <scope>NUCLEOTIDE SEQUENCE [LARGE SCALE GENOMIC DNA]</scope>
    <source>
        <strain evidence="3 4">B856</strain>
    </source>
</reference>
<feature type="transmembrane region" description="Helical" evidence="2">
    <location>
        <begin position="174"/>
        <end position="195"/>
    </location>
</feature>
<evidence type="ECO:0000313" key="3">
    <source>
        <dbReference type="EMBL" id="VEU45154.1"/>
    </source>
</evidence>
<proteinExistence type="predicted"/>
<organism evidence="3 4">
    <name type="scientific">Pseudo-nitzschia multistriata</name>
    <dbReference type="NCBI Taxonomy" id="183589"/>
    <lineage>
        <taxon>Eukaryota</taxon>
        <taxon>Sar</taxon>
        <taxon>Stramenopiles</taxon>
        <taxon>Ochrophyta</taxon>
        <taxon>Bacillariophyta</taxon>
        <taxon>Bacillariophyceae</taxon>
        <taxon>Bacillariophycidae</taxon>
        <taxon>Bacillariales</taxon>
        <taxon>Bacillariaceae</taxon>
        <taxon>Pseudo-nitzschia</taxon>
    </lineage>
</organism>